<evidence type="ECO:0000256" key="5">
    <source>
        <dbReference type="ARBA" id="ARBA00023136"/>
    </source>
</evidence>
<feature type="transmembrane region" description="Helical" evidence="6">
    <location>
        <begin position="20"/>
        <end position="41"/>
    </location>
</feature>
<feature type="transmembrane region" description="Helical" evidence="6">
    <location>
        <begin position="364"/>
        <end position="385"/>
    </location>
</feature>
<gene>
    <name evidence="8" type="ORF">SAMN05421684_5784</name>
</gene>
<feature type="transmembrane region" description="Helical" evidence="6">
    <location>
        <begin position="665"/>
        <end position="689"/>
    </location>
</feature>
<dbReference type="STRING" id="137265.SAMN05421684_5784"/>
<dbReference type="InterPro" id="IPR003838">
    <property type="entry name" value="ABC3_permease_C"/>
</dbReference>
<dbReference type="GO" id="GO:0005886">
    <property type="term" value="C:plasma membrane"/>
    <property type="evidence" value="ECO:0007669"/>
    <property type="project" value="UniProtKB-SubCell"/>
</dbReference>
<dbReference type="RefSeq" id="WP_090799547.1">
    <property type="nucleotide sequence ID" value="NZ_BOND01000001.1"/>
</dbReference>
<evidence type="ECO:0000313" key="8">
    <source>
        <dbReference type="EMBL" id="SDZ49762.1"/>
    </source>
</evidence>
<feature type="transmembrane region" description="Helical" evidence="6">
    <location>
        <begin position="289"/>
        <end position="314"/>
    </location>
</feature>
<feature type="transmembrane region" description="Helical" evidence="6">
    <location>
        <begin position="709"/>
        <end position="731"/>
    </location>
</feature>
<evidence type="ECO:0000256" key="1">
    <source>
        <dbReference type="ARBA" id="ARBA00004651"/>
    </source>
</evidence>
<protein>
    <submittedName>
        <fullName evidence="8">FtsX-like permease family protein</fullName>
    </submittedName>
</protein>
<dbReference type="EMBL" id="FNQB01000003">
    <property type="protein sequence ID" value="SDZ49762.1"/>
    <property type="molecule type" value="Genomic_DNA"/>
</dbReference>
<feature type="transmembrane region" description="Helical" evidence="6">
    <location>
        <begin position="243"/>
        <end position="269"/>
    </location>
</feature>
<feature type="transmembrane region" description="Helical" evidence="6">
    <location>
        <begin position="414"/>
        <end position="436"/>
    </location>
</feature>
<comment type="subcellular location">
    <subcellularLocation>
        <location evidence="1">Cell membrane</location>
        <topology evidence="1">Multi-pass membrane protein</topology>
    </subcellularLocation>
</comment>
<keyword evidence="2" id="KW-1003">Cell membrane</keyword>
<evidence type="ECO:0000313" key="9">
    <source>
        <dbReference type="Proteomes" id="UP000199632"/>
    </source>
</evidence>
<dbReference type="Pfam" id="PF02687">
    <property type="entry name" value="FtsX"/>
    <property type="match status" value="2"/>
</dbReference>
<keyword evidence="9" id="KW-1185">Reference proteome</keyword>
<evidence type="ECO:0000256" key="6">
    <source>
        <dbReference type="SAM" id="Phobius"/>
    </source>
</evidence>
<reference evidence="9" key="1">
    <citation type="submission" date="2016-10" db="EMBL/GenBank/DDBJ databases">
        <authorList>
            <person name="Varghese N."/>
            <person name="Submissions S."/>
        </authorList>
    </citation>
    <scope>NUCLEOTIDE SEQUENCE [LARGE SCALE GENOMIC DNA]</scope>
    <source>
        <strain evidence="9">DSM 44718</strain>
    </source>
</reference>
<keyword evidence="3 6" id="KW-0812">Transmembrane</keyword>
<keyword evidence="5 6" id="KW-0472">Membrane</keyword>
<keyword evidence="4 6" id="KW-1133">Transmembrane helix</keyword>
<name>A0A1H3THH4_9ACTN</name>
<dbReference type="AlphaFoldDB" id="A0A1H3THH4"/>
<evidence type="ECO:0000256" key="3">
    <source>
        <dbReference type="ARBA" id="ARBA00022692"/>
    </source>
</evidence>
<dbReference type="OrthoDB" id="4871813at2"/>
<sequence length="743" mass="77138">MIALGLRLAVAGGREAATRLVVVALAVALGTGLLLATLAGINATKTQNLRYTWLNTGVAEASTASRPGVDPVWWLGRENYFRGEELLRLDVAATGPAAPVPPGIPALPGPGEFYASPALHDLLRTVPAPQLGDRFPGREVGVIGDAALPSPDTLLVIVGQTPQVLAAQPQAAQVSAILGGEATCRRCIVGLNDTMFTISLSVIAAGLIFPVLIFIGTATRLSAARREQRFAAMRLIGATPRQVSLLATVESTVAAAAGALLGFGVFLAVRPGLAAIPFTGATFFPSDLTLTWVNVLSVAVGIPIGAAVAARLALRRVRISPLGVTRRVTPKPPRAWRLIPLVAGIAELAWFVGRKPETTNGQTYAYLAGVVLMVAGLVLAGPWLTMRAARLVAGRAQRPAALIAGRRLADDPMAAFRAVSGLVVALFVMTAASGAITSYVAERAQPTAGSVEATSLTANFWPEDLVPGTPTPSVSDIPAELSAIPGVRAVLAVKEGDLQRARDSAIPEGPGVIACADLAKVPEYGACPPGAQAVAVWNDLIGPREPGVAPDERIWPQSAITDLDSRRMLSVVVQTDGSDAAKESARTVLATMNPWGMFPATEAEFQADSAQTLVQFQHLADVVILASLPIAGCSLAVSVIAGLTDRKRPFSVLRLTGVRIRMLRAVVGLETVVPLLVVAAVAIGAGFLAATLFLRAQLDYPLHAPGGGYYAIVGGGLIASLAIIAATLPLLRRITGPETARNE</sequence>
<evidence type="ECO:0000259" key="7">
    <source>
        <dbReference type="Pfam" id="PF02687"/>
    </source>
</evidence>
<accession>A0A1H3THH4</accession>
<proteinExistence type="predicted"/>
<evidence type="ECO:0000256" key="2">
    <source>
        <dbReference type="ARBA" id="ARBA00022475"/>
    </source>
</evidence>
<organism evidence="8 9">
    <name type="scientific">Asanoa ishikariensis</name>
    <dbReference type="NCBI Taxonomy" id="137265"/>
    <lineage>
        <taxon>Bacteria</taxon>
        <taxon>Bacillati</taxon>
        <taxon>Actinomycetota</taxon>
        <taxon>Actinomycetes</taxon>
        <taxon>Micromonosporales</taxon>
        <taxon>Micromonosporaceae</taxon>
        <taxon>Asanoa</taxon>
    </lineage>
</organism>
<feature type="transmembrane region" description="Helical" evidence="6">
    <location>
        <begin position="622"/>
        <end position="644"/>
    </location>
</feature>
<feature type="transmembrane region" description="Helical" evidence="6">
    <location>
        <begin position="195"/>
        <end position="222"/>
    </location>
</feature>
<evidence type="ECO:0000256" key="4">
    <source>
        <dbReference type="ARBA" id="ARBA00022989"/>
    </source>
</evidence>
<feature type="domain" description="ABC3 transporter permease C-terminal" evidence="7">
    <location>
        <begin position="202"/>
        <end position="317"/>
    </location>
</feature>
<dbReference type="Proteomes" id="UP000199632">
    <property type="component" value="Unassembled WGS sequence"/>
</dbReference>
<feature type="transmembrane region" description="Helical" evidence="6">
    <location>
        <begin position="335"/>
        <end position="352"/>
    </location>
</feature>
<feature type="domain" description="ABC3 transporter permease C-terminal" evidence="7">
    <location>
        <begin position="623"/>
        <end position="733"/>
    </location>
</feature>